<dbReference type="VEuPathDB" id="FungiDB:FUN_013529"/>
<dbReference type="OrthoDB" id="2418178at2759"/>
<dbReference type="EMBL" id="LLXL01000239">
    <property type="protein sequence ID" value="PKK75487.1"/>
    <property type="molecule type" value="Genomic_DNA"/>
</dbReference>
<evidence type="ECO:0000313" key="2">
    <source>
        <dbReference type="Proteomes" id="UP000233469"/>
    </source>
</evidence>
<organism evidence="1 2">
    <name type="scientific">Rhizophagus irregularis</name>
    <dbReference type="NCBI Taxonomy" id="588596"/>
    <lineage>
        <taxon>Eukaryota</taxon>
        <taxon>Fungi</taxon>
        <taxon>Fungi incertae sedis</taxon>
        <taxon>Mucoromycota</taxon>
        <taxon>Glomeromycotina</taxon>
        <taxon>Glomeromycetes</taxon>
        <taxon>Glomerales</taxon>
        <taxon>Glomeraceae</taxon>
        <taxon>Rhizophagus</taxon>
    </lineage>
</organism>
<sequence length="144" mass="17086">MSCKIKRQLQISKLPRKKGCYISKDQAETELKAVEKRTEKENLKEFQKVEKKLITEILCWHENAMSSIRIAYNETSRTTTWKNKKKEKLTHNAKEMRMLDTLFRNTKLQSLQLQFSFPFPPLFFETQNPFLITEEATSKDGHRS</sequence>
<comment type="caution">
    <text evidence="1">The sequence shown here is derived from an EMBL/GenBank/DDBJ whole genome shotgun (WGS) entry which is preliminary data.</text>
</comment>
<accession>A0A2N1NNK2</accession>
<reference evidence="1 2" key="2">
    <citation type="submission" date="2017-10" db="EMBL/GenBank/DDBJ databases">
        <title>Extensive intraspecific genome diversity in a model arbuscular mycorrhizal fungus.</title>
        <authorList>
            <person name="Chen E.C.H."/>
            <person name="Morin E."/>
            <person name="Baudet D."/>
            <person name="Noel J."/>
            <person name="Ndikumana S."/>
            <person name="Charron P."/>
            <person name="St-Onge C."/>
            <person name="Giorgi J."/>
            <person name="Grigoriev I.V."/>
            <person name="Roux C."/>
            <person name="Martin F.M."/>
            <person name="Corradi N."/>
        </authorList>
    </citation>
    <scope>NUCLEOTIDE SEQUENCE [LARGE SCALE GENOMIC DNA]</scope>
    <source>
        <strain evidence="1 2">C2</strain>
    </source>
</reference>
<evidence type="ECO:0000313" key="1">
    <source>
        <dbReference type="EMBL" id="PKK75487.1"/>
    </source>
</evidence>
<gene>
    <name evidence="1" type="ORF">RhiirC2_773536</name>
</gene>
<proteinExistence type="predicted"/>
<protein>
    <submittedName>
        <fullName evidence="1">Uncharacterized protein</fullName>
    </submittedName>
</protein>
<dbReference type="Proteomes" id="UP000233469">
    <property type="component" value="Unassembled WGS sequence"/>
</dbReference>
<reference evidence="1 2" key="1">
    <citation type="submission" date="2016-04" db="EMBL/GenBank/DDBJ databases">
        <title>Genome analyses suggest a sexual origin of heterokaryosis in a supposedly ancient asexual fungus.</title>
        <authorList>
            <person name="Ropars J."/>
            <person name="Sedzielewska K."/>
            <person name="Noel J."/>
            <person name="Charron P."/>
            <person name="Farinelli L."/>
            <person name="Marton T."/>
            <person name="Kruger M."/>
            <person name="Pelin A."/>
            <person name="Brachmann A."/>
            <person name="Corradi N."/>
        </authorList>
    </citation>
    <scope>NUCLEOTIDE SEQUENCE [LARGE SCALE GENOMIC DNA]</scope>
    <source>
        <strain evidence="1 2">C2</strain>
    </source>
</reference>
<name>A0A2N1NNK2_9GLOM</name>
<dbReference type="AlphaFoldDB" id="A0A2N1NNK2"/>